<dbReference type="GO" id="GO:0006400">
    <property type="term" value="P:tRNA modification"/>
    <property type="evidence" value="ECO:0007669"/>
    <property type="project" value="UniProtKB-UniRule"/>
</dbReference>
<dbReference type="PANTHER" id="PTHR43846:SF1">
    <property type="entry name" value="TRNA URIDINE(34) HYDROXYLASE"/>
    <property type="match status" value="1"/>
</dbReference>
<dbReference type="CDD" id="cd01518">
    <property type="entry name" value="RHOD_YceA"/>
    <property type="match status" value="1"/>
</dbReference>
<dbReference type="EC" id="1.14.-.-" evidence="4"/>
<dbReference type="RefSeq" id="WP_089686532.1">
    <property type="nucleotide sequence ID" value="NZ_FNFO01000011.1"/>
</dbReference>
<dbReference type="Pfam" id="PF00581">
    <property type="entry name" value="Rhodanese"/>
    <property type="match status" value="1"/>
</dbReference>
<dbReference type="AlphaFoldDB" id="A0A1G9R5C1"/>
<dbReference type="PANTHER" id="PTHR43846">
    <property type="entry name" value="UPF0176 PROTEIN YCEA"/>
    <property type="match status" value="1"/>
</dbReference>
<comment type="function">
    <text evidence="3">Catalyzes oxygen-dependent 5-hydroxyuridine (ho5U) modification at position 34 in tRNAs, the first step in 5-carboxymethoxyuridine (cmo5U) biosynthesis. May be part of an alternate pathway, which is able to bypass cmo5U biogenesis in a subset of tRNAs under aerobic conditions.</text>
</comment>
<name>A0A1G9R5C1_9BACT</name>
<dbReference type="GO" id="GO:0016705">
    <property type="term" value="F:oxidoreductase activity, acting on paired donors, with incorporation or reduction of molecular oxygen"/>
    <property type="evidence" value="ECO:0007669"/>
    <property type="project" value="UniProtKB-UniRule"/>
</dbReference>
<dbReference type="Gene3D" id="3.30.70.100">
    <property type="match status" value="1"/>
</dbReference>
<dbReference type="InterPro" id="IPR022111">
    <property type="entry name" value="Rhodanese_C"/>
</dbReference>
<proteinExistence type="inferred from homology"/>
<dbReference type="NCBIfam" id="NF001135">
    <property type="entry name" value="PRK00142.1-3"/>
    <property type="match status" value="1"/>
</dbReference>
<dbReference type="InterPro" id="IPR040503">
    <property type="entry name" value="TRHO_N"/>
</dbReference>
<dbReference type="InterPro" id="IPR020936">
    <property type="entry name" value="TrhO"/>
</dbReference>
<dbReference type="HAMAP" id="MF_00469">
    <property type="entry name" value="TrhO"/>
    <property type="match status" value="1"/>
</dbReference>
<dbReference type="NCBIfam" id="NF001133">
    <property type="entry name" value="PRK00142.1-1"/>
    <property type="match status" value="1"/>
</dbReference>
<reference evidence="7 8" key="1">
    <citation type="submission" date="2016-10" db="EMBL/GenBank/DDBJ databases">
        <authorList>
            <person name="de Groot N.N."/>
        </authorList>
    </citation>
    <scope>NUCLEOTIDE SEQUENCE [LARGE SCALE GENOMIC DNA]</scope>
    <source>
        <strain evidence="7 8">DSM 25186</strain>
    </source>
</reference>
<dbReference type="Proteomes" id="UP000198510">
    <property type="component" value="Unassembled WGS sequence"/>
</dbReference>
<dbReference type="Pfam" id="PF17773">
    <property type="entry name" value="UPF0176_N"/>
    <property type="match status" value="1"/>
</dbReference>
<evidence type="ECO:0000313" key="7">
    <source>
        <dbReference type="EMBL" id="SDM18444.1"/>
    </source>
</evidence>
<evidence type="ECO:0000256" key="2">
    <source>
        <dbReference type="ARBA" id="ARBA00023002"/>
    </source>
</evidence>
<organism evidence="7 8">
    <name type="scientific">Catalinimonas alkaloidigena</name>
    <dbReference type="NCBI Taxonomy" id="1075417"/>
    <lineage>
        <taxon>Bacteria</taxon>
        <taxon>Pseudomonadati</taxon>
        <taxon>Bacteroidota</taxon>
        <taxon>Cytophagia</taxon>
        <taxon>Cytophagales</taxon>
        <taxon>Catalimonadaceae</taxon>
        <taxon>Catalinimonas</taxon>
    </lineage>
</organism>
<comment type="similarity">
    <text evidence="4">Belongs to the TrhO family.</text>
</comment>
<keyword evidence="1 4" id="KW-0819">tRNA processing</keyword>
<keyword evidence="8" id="KW-1185">Reference proteome</keyword>
<evidence type="ECO:0000259" key="6">
    <source>
        <dbReference type="PROSITE" id="PS50206"/>
    </source>
</evidence>
<evidence type="ECO:0000313" key="8">
    <source>
        <dbReference type="Proteomes" id="UP000198510"/>
    </source>
</evidence>
<dbReference type="SUPFAM" id="SSF52821">
    <property type="entry name" value="Rhodanese/Cell cycle control phosphatase"/>
    <property type="match status" value="1"/>
</dbReference>
<dbReference type="InterPro" id="IPR001763">
    <property type="entry name" value="Rhodanese-like_dom"/>
</dbReference>
<accession>A0A1G9R5C1</accession>
<protein>
    <recommendedName>
        <fullName evidence="4">tRNA uridine(34) hydroxylase</fullName>
        <ecNumber evidence="4">1.14.-.-</ecNumber>
    </recommendedName>
    <alternativeName>
        <fullName evidence="4">tRNA hydroxylation protein O</fullName>
    </alternativeName>
</protein>
<sequence length="343" mass="39234">MLLHNRVNGKELKQKLQQSQEPRTTLSFYRYVRIDDPAALRDELYAQWMQWRVWGRVYVAQEGINAQVSVPTEHFEAYRDAIYQHPYLGQLRLNVAVEDDGKSFFKLAIKVRPKIVADGLNDTTFDVTNKGQHLSAEAFNRIAEDPNTIIVDMRNHYEAEVGHFEGAIRLDADSFRDALPMAERELEGQQEKNVVMYCTGGIRCEKASAYFKHKGYKNVFQLEGGIIKYAHEVQEKGLPNKFRGKNFVFDERLGERVGHEVISHCHQCGAPCDTHTNCDNTACNLLFIQCEACAAQYEGCCSDTCQEVTHLPEEEQQKIRQQQPAKTRFSKGRLTARPTVGDQ</sequence>
<evidence type="ECO:0000256" key="5">
    <source>
        <dbReference type="SAM" id="MobiDB-lite"/>
    </source>
</evidence>
<dbReference type="EMBL" id="FNFO01000011">
    <property type="protein sequence ID" value="SDM18444.1"/>
    <property type="molecule type" value="Genomic_DNA"/>
</dbReference>
<evidence type="ECO:0000256" key="1">
    <source>
        <dbReference type="ARBA" id="ARBA00022694"/>
    </source>
</evidence>
<dbReference type="PROSITE" id="PS50206">
    <property type="entry name" value="RHODANESE_3"/>
    <property type="match status" value="1"/>
</dbReference>
<dbReference type="STRING" id="1075417.SAMN05421823_11141"/>
<comment type="catalytic activity">
    <reaction evidence="4">
        <text>uridine(34) in tRNA + AH2 + O2 = 5-hydroxyuridine(34) in tRNA + A + H2O</text>
        <dbReference type="Rhea" id="RHEA:64224"/>
        <dbReference type="Rhea" id="RHEA-COMP:11727"/>
        <dbReference type="Rhea" id="RHEA-COMP:13381"/>
        <dbReference type="ChEBI" id="CHEBI:13193"/>
        <dbReference type="ChEBI" id="CHEBI:15377"/>
        <dbReference type="ChEBI" id="CHEBI:15379"/>
        <dbReference type="ChEBI" id="CHEBI:17499"/>
        <dbReference type="ChEBI" id="CHEBI:65315"/>
        <dbReference type="ChEBI" id="CHEBI:136877"/>
    </reaction>
</comment>
<dbReference type="Pfam" id="PF12368">
    <property type="entry name" value="Rhodanese_C"/>
    <property type="match status" value="1"/>
</dbReference>
<dbReference type="Gene3D" id="3.40.250.10">
    <property type="entry name" value="Rhodanese-like domain"/>
    <property type="match status" value="1"/>
</dbReference>
<evidence type="ECO:0000256" key="4">
    <source>
        <dbReference type="HAMAP-Rule" id="MF_00469"/>
    </source>
</evidence>
<evidence type="ECO:0000256" key="3">
    <source>
        <dbReference type="ARBA" id="ARBA00045625"/>
    </source>
</evidence>
<dbReference type="OrthoDB" id="9778326at2"/>
<gene>
    <name evidence="4" type="primary">trhO</name>
    <name evidence="7" type="ORF">SAMN05421823_11141</name>
</gene>
<feature type="domain" description="Rhodanese" evidence="6">
    <location>
        <begin position="144"/>
        <end position="238"/>
    </location>
</feature>
<dbReference type="InterPro" id="IPR036873">
    <property type="entry name" value="Rhodanese-like_dom_sf"/>
</dbReference>
<keyword evidence="2 4" id="KW-0560">Oxidoreductase</keyword>
<feature type="region of interest" description="Disordered" evidence="5">
    <location>
        <begin position="316"/>
        <end position="343"/>
    </location>
</feature>
<dbReference type="SMART" id="SM00450">
    <property type="entry name" value="RHOD"/>
    <property type="match status" value="1"/>
</dbReference>